<evidence type="ECO:0000313" key="2">
    <source>
        <dbReference type="Proteomes" id="UP000309016"/>
    </source>
</evidence>
<dbReference type="KEGG" id="afla:FHG64_02090"/>
<dbReference type="Proteomes" id="UP000309016">
    <property type="component" value="Chromosome"/>
</dbReference>
<dbReference type="AlphaFoldDB" id="A0A5B7WYY6"/>
<reference evidence="1 2" key="1">
    <citation type="submission" date="2019-06" db="EMBL/GenBank/DDBJ databases">
        <title>Complete genome sequence of Antarcticibacterium flavum KCTC 52984T from an Antarctic marine sediment.</title>
        <authorList>
            <person name="Lee Y.M."/>
            <person name="Shin S.C."/>
        </authorList>
    </citation>
    <scope>NUCLEOTIDE SEQUENCE [LARGE SCALE GENOMIC DNA]</scope>
    <source>
        <strain evidence="1 2">KCTC 52984</strain>
    </source>
</reference>
<gene>
    <name evidence="1" type="ORF">FHG64_02090</name>
</gene>
<accession>A0A5B7WYY6</accession>
<protein>
    <submittedName>
        <fullName evidence="1">Uncharacterized protein</fullName>
    </submittedName>
</protein>
<organism evidence="1 2">
    <name type="scientific">Antarcticibacterium flavum</name>
    <dbReference type="NCBI Taxonomy" id="2058175"/>
    <lineage>
        <taxon>Bacteria</taxon>
        <taxon>Pseudomonadati</taxon>
        <taxon>Bacteroidota</taxon>
        <taxon>Flavobacteriia</taxon>
        <taxon>Flavobacteriales</taxon>
        <taxon>Flavobacteriaceae</taxon>
        <taxon>Antarcticibacterium</taxon>
    </lineage>
</organism>
<evidence type="ECO:0000313" key="1">
    <source>
        <dbReference type="EMBL" id="QCY68280.1"/>
    </source>
</evidence>
<sequence>MIWKTTSLITAFLFLFSPISLFSQNSELLNLEHLFSADYSTSESLSAAKTEEFRKLFYNLQPTLYIEDQKIKTFDKENPVKAEVYANSVDLLTTQNILFNTVELLAFKLNDAGEISAPIDISNLTSFKNLKFIYVECASNCTISRIENMFLNTGNLTVIYLVATPE</sequence>
<name>A0A5B7WYY6_9FLAO</name>
<dbReference type="RefSeq" id="WP_139064856.1">
    <property type="nucleotide sequence ID" value="NZ_CP040812.1"/>
</dbReference>
<keyword evidence="2" id="KW-1185">Reference proteome</keyword>
<dbReference type="EMBL" id="CP040812">
    <property type="protein sequence ID" value="QCY68280.1"/>
    <property type="molecule type" value="Genomic_DNA"/>
</dbReference>
<proteinExistence type="predicted"/>